<dbReference type="RefSeq" id="WP_123229158.1">
    <property type="nucleotide sequence ID" value="NZ_RJSE01000009.1"/>
</dbReference>
<name>A0A3N0CBH0_9ACTN</name>
<comment type="caution">
    <text evidence="1">The sequence shown here is derived from an EMBL/GenBank/DDBJ whole genome shotgun (WGS) entry which is preliminary data.</text>
</comment>
<gene>
    <name evidence="1" type="ORF">EFK50_18895</name>
</gene>
<dbReference type="Proteomes" id="UP000267128">
    <property type="component" value="Unassembled WGS sequence"/>
</dbReference>
<proteinExistence type="predicted"/>
<protein>
    <submittedName>
        <fullName evidence="1">Uncharacterized protein</fullName>
    </submittedName>
</protein>
<accession>A0A3N0CBH0</accession>
<reference evidence="1 2" key="1">
    <citation type="submission" date="2018-11" db="EMBL/GenBank/DDBJ databases">
        <authorList>
            <person name="Li F."/>
        </authorList>
    </citation>
    <scope>NUCLEOTIDE SEQUENCE [LARGE SCALE GENOMIC DNA]</scope>
    <source>
        <strain evidence="1 2">Gsoil 097</strain>
    </source>
</reference>
<evidence type="ECO:0000313" key="1">
    <source>
        <dbReference type="EMBL" id="RNL60406.1"/>
    </source>
</evidence>
<dbReference type="EMBL" id="RJSE01000009">
    <property type="protein sequence ID" value="RNL60406.1"/>
    <property type="molecule type" value="Genomic_DNA"/>
</dbReference>
<dbReference type="AlphaFoldDB" id="A0A3N0CBH0"/>
<organism evidence="1 2">
    <name type="scientific">Nocardioides marmoriginsengisoli</name>
    <dbReference type="NCBI Taxonomy" id="661483"/>
    <lineage>
        <taxon>Bacteria</taxon>
        <taxon>Bacillati</taxon>
        <taxon>Actinomycetota</taxon>
        <taxon>Actinomycetes</taxon>
        <taxon>Propionibacteriales</taxon>
        <taxon>Nocardioidaceae</taxon>
        <taxon>Nocardioides</taxon>
    </lineage>
</organism>
<evidence type="ECO:0000313" key="2">
    <source>
        <dbReference type="Proteomes" id="UP000267128"/>
    </source>
</evidence>
<dbReference type="OrthoDB" id="3785108at2"/>
<keyword evidence="2" id="KW-1185">Reference proteome</keyword>
<sequence length="132" mass="14189">MQFSEAELTAALTGVAKAAFAAQSKEIRKGKVDLEQAWLDLGGYGRYQLLEPLGSQVLPILIALPDVTRVVGERPAYSTAEIRAAVEETTGEEGGRLRRKALVLARVALTQTALANVPPWSDPDTFVVPDSL</sequence>